<dbReference type="GO" id="GO:0004315">
    <property type="term" value="F:3-oxoacyl-[acyl-carrier-protein] synthase activity"/>
    <property type="evidence" value="ECO:0007669"/>
    <property type="project" value="TreeGrafter"/>
</dbReference>
<dbReference type="InterPro" id="IPR014031">
    <property type="entry name" value="Ketoacyl_synth_C"/>
</dbReference>
<evidence type="ECO:0000256" key="3">
    <source>
        <dbReference type="RuleBase" id="RU003694"/>
    </source>
</evidence>
<dbReference type="InterPro" id="IPR016039">
    <property type="entry name" value="Thiolase-like"/>
</dbReference>
<evidence type="ECO:0000256" key="1">
    <source>
        <dbReference type="ARBA" id="ARBA00008467"/>
    </source>
</evidence>
<dbReference type="SUPFAM" id="SSF53901">
    <property type="entry name" value="Thiolase-like"/>
    <property type="match status" value="2"/>
</dbReference>
<keyword evidence="2 3" id="KW-0808">Transferase</keyword>
<feature type="domain" description="Ketosynthase family 3 (KS3)" evidence="4">
    <location>
        <begin position="1"/>
        <end position="374"/>
    </location>
</feature>
<dbReference type="PROSITE" id="PS52004">
    <property type="entry name" value="KS3_2"/>
    <property type="match status" value="1"/>
</dbReference>
<dbReference type="InterPro" id="IPR000794">
    <property type="entry name" value="Beta-ketoacyl_synthase"/>
</dbReference>
<dbReference type="InterPro" id="IPR014030">
    <property type="entry name" value="Ketoacyl_synth_N"/>
</dbReference>
<dbReference type="PANTHER" id="PTHR11712">
    <property type="entry name" value="POLYKETIDE SYNTHASE-RELATED"/>
    <property type="match status" value="1"/>
</dbReference>
<dbReference type="InterPro" id="IPR020841">
    <property type="entry name" value="PKS_Beta-ketoAc_synthase_dom"/>
</dbReference>
<protein>
    <recommendedName>
        <fullName evidence="4">Ketosynthase family 3 (KS3) domain-containing protein</fullName>
    </recommendedName>
</protein>
<reference evidence="5" key="1">
    <citation type="journal article" date="2011" name="Environ. Microbiol.">
        <title>Genomic insights into the metabolic potential of the polycyclic aromatic hydrocarbon degrading sulfate-reducing Deltaproteobacterium N47.</title>
        <authorList>
            <person name="Bergmann F."/>
            <person name="Selesi D."/>
            <person name="Weinmaier T."/>
            <person name="Tischler P."/>
            <person name="Rattei T."/>
            <person name="Meckenstock R.U."/>
        </authorList>
    </citation>
    <scope>NUCLEOTIDE SEQUENCE</scope>
</reference>
<evidence type="ECO:0000313" key="5">
    <source>
        <dbReference type="EMBL" id="CBX31096.1"/>
    </source>
</evidence>
<comment type="similarity">
    <text evidence="1 3">Belongs to the thiolase-like superfamily. Beta-ketoacyl-ACP synthases family.</text>
</comment>
<evidence type="ECO:0000259" key="4">
    <source>
        <dbReference type="PROSITE" id="PS52004"/>
    </source>
</evidence>
<organism evidence="5">
    <name type="scientific">uncultured Desulfobacterium sp</name>
    <dbReference type="NCBI Taxonomy" id="201089"/>
    <lineage>
        <taxon>Bacteria</taxon>
        <taxon>Pseudomonadati</taxon>
        <taxon>Thermodesulfobacteriota</taxon>
        <taxon>Desulfobacteria</taxon>
        <taxon>Desulfobacterales</taxon>
        <taxon>Desulfobacteriaceae</taxon>
        <taxon>Desulfobacterium</taxon>
        <taxon>environmental samples</taxon>
    </lineage>
</organism>
<name>E1YLW3_9BACT</name>
<gene>
    <name evidence="5" type="ORF">N47_E46080</name>
</gene>
<dbReference type="GO" id="GO:0006633">
    <property type="term" value="P:fatty acid biosynthetic process"/>
    <property type="evidence" value="ECO:0007669"/>
    <property type="project" value="TreeGrafter"/>
</dbReference>
<dbReference type="Pfam" id="PF00109">
    <property type="entry name" value="ketoacyl-synt"/>
    <property type="match status" value="1"/>
</dbReference>
<dbReference type="Gene3D" id="3.40.47.10">
    <property type="match status" value="1"/>
</dbReference>
<dbReference type="PANTHER" id="PTHR11712:SF336">
    <property type="entry name" value="3-OXOACYL-[ACYL-CARRIER-PROTEIN] SYNTHASE, MITOCHONDRIAL"/>
    <property type="match status" value="1"/>
</dbReference>
<proteinExistence type="inferred from homology"/>
<dbReference type="AlphaFoldDB" id="E1YLW3"/>
<dbReference type="Pfam" id="PF02801">
    <property type="entry name" value="Ketoacyl-synt_C"/>
    <property type="match status" value="1"/>
</dbReference>
<sequence>MLKTVAVAADMVTSYGWGTDLCWEGLFSGITAIRPIERFSTHNLQTGNAATIPGLTMKPDESLVMQMLRPLLDKGSIEIPHDTFVILATTSGDIEFVQRFVSGEENNPEKSLPDCLLDKIMLLTGTCGKGIVVSSACASSSIAVSRAASLIRNKVYDCVLVIGCDCVSEFVTAGFSSLMALDPDVAKPFDKNRQGLSLGEAAGYMLLMSEERAAKGNIAVMGEVAGWGLTNDANHITGPSRDGSGLYQAIYSALKSAGIAENKIGSISAHGTGTVYNDSMEMKAIKKVFAESILPVYSVKGGIGHTLGAAGLLEIIISFKSLDKKVTPPTVNLSDIDEEAEGWVFPYPQTFESSYTLSTNSGFGGVNSALILKI</sequence>
<dbReference type="EMBL" id="FR695877">
    <property type="protein sequence ID" value="CBX31096.1"/>
    <property type="molecule type" value="Genomic_DNA"/>
</dbReference>
<evidence type="ECO:0000256" key="2">
    <source>
        <dbReference type="ARBA" id="ARBA00022679"/>
    </source>
</evidence>
<dbReference type="SMART" id="SM00825">
    <property type="entry name" value="PKS_KS"/>
    <property type="match status" value="1"/>
</dbReference>
<accession>E1YLW3</accession>
<dbReference type="GO" id="GO:0005829">
    <property type="term" value="C:cytosol"/>
    <property type="evidence" value="ECO:0007669"/>
    <property type="project" value="TreeGrafter"/>
</dbReference>